<dbReference type="AlphaFoldDB" id="A0A1X7VGT8"/>
<protein>
    <submittedName>
        <fullName evidence="1">Uncharacterized protein</fullName>
    </submittedName>
</protein>
<accession>A0A1X7VGT8</accession>
<reference evidence="1" key="1">
    <citation type="submission" date="2017-05" db="UniProtKB">
        <authorList>
            <consortium name="EnsemblMetazoa"/>
        </authorList>
    </citation>
    <scope>IDENTIFICATION</scope>
</reference>
<dbReference type="EnsemblMetazoa" id="Aqu2.1.38682_001">
    <property type="protein sequence ID" value="Aqu2.1.38682_001"/>
    <property type="gene ID" value="Aqu2.1.38682"/>
</dbReference>
<dbReference type="InParanoid" id="A0A1X7VGT8"/>
<proteinExistence type="predicted"/>
<name>A0A1X7VGT8_AMPQE</name>
<organism evidence="1">
    <name type="scientific">Amphimedon queenslandica</name>
    <name type="common">Sponge</name>
    <dbReference type="NCBI Taxonomy" id="400682"/>
    <lineage>
        <taxon>Eukaryota</taxon>
        <taxon>Metazoa</taxon>
        <taxon>Porifera</taxon>
        <taxon>Demospongiae</taxon>
        <taxon>Heteroscleromorpha</taxon>
        <taxon>Haplosclerida</taxon>
        <taxon>Niphatidae</taxon>
        <taxon>Amphimedon</taxon>
    </lineage>
</organism>
<sequence>MSEGEQRTVSHAYKIWCGCRSDLTYYSSVML</sequence>
<evidence type="ECO:0000313" key="1">
    <source>
        <dbReference type="EnsemblMetazoa" id="Aqu2.1.38682_001"/>
    </source>
</evidence>